<accession>A0A9X2EBE5</accession>
<evidence type="ECO:0000256" key="8">
    <source>
        <dbReference type="SAM" id="MobiDB-lite"/>
    </source>
</evidence>
<evidence type="ECO:0000259" key="10">
    <source>
        <dbReference type="PROSITE" id="PS52004"/>
    </source>
</evidence>
<feature type="domain" description="Ketosynthase family 3 (KS3)" evidence="10">
    <location>
        <begin position="1650"/>
        <end position="2063"/>
    </location>
</feature>
<dbReference type="SMART" id="SM00822">
    <property type="entry name" value="PKS_KR"/>
    <property type="match status" value="1"/>
</dbReference>
<feature type="domain" description="Carrier" evidence="9">
    <location>
        <begin position="1559"/>
        <end position="1633"/>
    </location>
</feature>
<dbReference type="GO" id="GO:0004312">
    <property type="term" value="F:fatty acid synthase activity"/>
    <property type="evidence" value="ECO:0007669"/>
    <property type="project" value="TreeGrafter"/>
</dbReference>
<dbReference type="PANTHER" id="PTHR43775">
    <property type="entry name" value="FATTY ACID SYNTHASE"/>
    <property type="match status" value="1"/>
</dbReference>
<dbReference type="InterPro" id="IPR014031">
    <property type="entry name" value="Ketoacyl_synth_C"/>
</dbReference>
<dbReference type="Pfam" id="PF00202">
    <property type="entry name" value="Aminotran_3"/>
    <property type="match status" value="1"/>
</dbReference>
<dbReference type="SUPFAM" id="SSF55048">
    <property type="entry name" value="Probable ACP-binding domain of malonyl-CoA ACP transacylase"/>
    <property type="match status" value="2"/>
</dbReference>
<dbReference type="PROSITE" id="PS52004">
    <property type="entry name" value="KS3_2"/>
    <property type="match status" value="2"/>
</dbReference>
<reference evidence="12" key="1">
    <citation type="submission" date="2022-06" db="EMBL/GenBank/DDBJ databases">
        <title>Novel species in genus nocardia.</title>
        <authorList>
            <person name="Li F."/>
        </authorList>
    </citation>
    <scope>NUCLEOTIDE SEQUENCE</scope>
    <source>
        <strain evidence="12">CDC141</strain>
    </source>
</reference>
<dbReference type="Pfam" id="PF16197">
    <property type="entry name" value="KAsynt_C_assoc"/>
    <property type="match status" value="1"/>
</dbReference>
<evidence type="ECO:0000256" key="3">
    <source>
        <dbReference type="ARBA" id="ARBA00022553"/>
    </source>
</evidence>
<dbReference type="GO" id="GO:0006633">
    <property type="term" value="P:fatty acid biosynthetic process"/>
    <property type="evidence" value="ECO:0007669"/>
    <property type="project" value="InterPro"/>
</dbReference>
<dbReference type="InterPro" id="IPR014030">
    <property type="entry name" value="Ketoacyl_synth_N"/>
</dbReference>
<dbReference type="Pfam" id="PF00550">
    <property type="entry name" value="PP-binding"/>
    <property type="match status" value="2"/>
</dbReference>
<dbReference type="GO" id="GO:0030170">
    <property type="term" value="F:pyridoxal phosphate binding"/>
    <property type="evidence" value="ECO:0007669"/>
    <property type="project" value="InterPro"/>
</dbReference>
<keyword evidence="5" id="KW-0663">Pyridoxal phosphate</keyword>
<dbReference type="InterPro" id="IPR016039">
    <property type="entry name" value="Thiolase-like"/>
</dbReference>
<dbReference type="InterPro" id="IPR042104">
    <property type="entry name" value="PKS_dehydratase_sf"/>
</dbReference>
<dbReference type="Gene3D" id="3.40.366.10">
    <property type="entry name" value="Malonyl-Coenzyme A Acyl Carrier Protein, domain 2"/>
    <property type="match status" value="2"/>
</dbReference>
<dbReference type="InterPro" id="IPR036291">
    <property type="entry name" value="NAD(P)-bd_dom_sf"/>
</dbReference>
<feature type="domain" description="PKS/mFAS DH" evidence="11">
    <location>
        <begin position="837"/>
        <end position="1107"/>
    </location>
</feature>
<evidence type="ECO:0000313" key="12">
    <source>
        <dbReference type="EMBL" id="MCM6776370.1"/>
    </source>
</evidence>
<dbReference type="Pfam" id="PF00698">
    <property type="entry name" value="Acyl_transf_1"/>
    <property type="match status" value="2"/>
</dbReference>
<dbReference type="PROSITE" id="PS00606">
    <property type="entry name" value="KS3_1"/>
    <property type="match status" value="2"/>
</dbReference>
<protein>
    <submittedName>
        <fullName evidence="12">Aminotransferase class III-fold pyridoxal phosphate-dependent enzyme</fullName>
    </submittedName>
</protein>
<feature type="domain" description="Carrier" evidence="9">
    <location>
        <begin position="2529"/>
        <end position="2605"/>
    </location>
</feature>
<dbReference type="PROSITE" id="PS50075">
    <property type="entry name" value="CARRIER"/>
    <property type="match status" value="2"/>
</dbReference>
<dbReference type="InterPro" id="IPR018201">
    <property type="entry name" value="Ketoacyl_synth_AS"/>
</dbReference>
<dbReference type="GO" id="GO:0005886">
    <property type="term" value="C:plasma membrane"/>
    <property type="evidence" value="ECO:0007669"/>
    <property type="project" value="TreeGrafter"/>
</dbReference>
<feature type="region of interest" description="C-terminal hotdog fold" evidence="7">
    <location>
        <begin position="966"/>
        <end position="1107"/>
    </location>
</feature>
<dbReference type="PROSITE" id="PS00012">
    <property type="entry name" value="PHOSPHOPANTETHEINE"/>
    <property type="match status" value="1"/>
</dbReference>
<dbReference type="InterPro" id="IPR005814">
    <property type="entry name" value="Aminotrans_3"/>
</dbReference>
<dbReference type="Pfam" id="PF08659">
    <property type="entry name" value="KR"/>
    <property type="match status" value="1"/>
</dbReference>
<dbReference type="Gene3D" id="3.10.129.110">
    <property type="entry name" value="Polyketide synthase dehydratase"/>
    <property type="match status" value="1"/>
</dbReference>
<dbReference type="SUPFAM" id="SSF47336">
    <property type="entry name" value="ACP-like"/>
    <property type="match status" value="2"/>
</dbReference>
<keyword evidence="3" id="KW-0597">Phosphoprotein</keyword>
<proteinExistence type="predicted"/>
<evidence type="ECO:0000259" key="9">
    <source>
        <dbReference type="PROSITE" id="PS50075"/>
    </source>
</evidence>
<dbReference type="Gene3D" id="3.30.70.3290">
    <property type="match status" value="2"/>
</dbReference>
<feature type="active site" description="Proton donor; for dehydratase activity" evidence="7">
    <location>
        <position position="1024"/>
    </location>
</feature>
<dbReference type="InterPro" id="IPR049900">
    <property type="entry name" value="PKS_mFAS_DH"/>
</dbReference>
<dbReference type="Pfam" id="PF14765">
    <property type="entry name" value="PS-DH"/>
    <property type="match status" value="1"/>
</dbReference>
<dbReference type="GO" id="GO:0005737">
    <property type="term" value="C:cytoplasm"/>
    <property type="evidence" value="ECO:0007669"/>
    <property type="project" value="TreeGrafter"/>
</dbReference>
<dbReference type="Gene3D" id="3.90.1150.10">
    <property type="entry name" value="Aspartate Aminotransferase, domain 1"/>
    <property type="match status" value="1"/>
</dbReference>
<feature type="domain" description="Ketosynthase family 3 (KS3)" evidence="10">
    <location>
        <begin position="1"/>
        <end position="398"/>
    </location>
</feature>
<evidence type="ECO:0000259" key="11">
    <source>
        <dbReference type="PROSITE" id="PS52019"/>
    </source>
</evidence>
<dbReference type="SMART" id="SM01294">
    <property type="entry name" value="PKS_PP_betabranch"/>
    <property type="match status" value="1"/>
</dbReference>
<dbReference type="InterPro" id="IPR006162">
    <property type="entry name" value="Ppantetheine_attach_site"/>
</dbReference>
<keyword evidence="6" id="KW-0511">Multifunctional enzyme</keyword>
<evidence type="ECO:0000256" key="6">
    <source>
        <dbReference type="ARBA" id="ARBA00023268"/>
    </source>
</evidence>
<comment type="caution">
    <text evidence="12">The sequence shown here is derived from an EMBL/GenBank/DDBJ whole genome shotgun (WGS) entry which is preliminary data.</text>
</comment>
<dbReference type="InterPro" id="IPR032821">
    <property type="entry name" value="PKS_assoc"/>
</dbReference>
<keyword evidence="2" id="KW-0596">Phosphopantetheine</keyword>
<evidence type="ECO:0000256" key="2">
    <source>
        <dbReference type="ARBA" id="ARBA00022450"/>
    </source>
</evidence>
<dbReference type="Gene3D" id="3.40.50.720">
    <property type="entry name" value="NAD(P)-binding Rossmann-like Domain"/>
    <property type="match status" value="2"/>
</dbReference>
<dbReference type="PANTHER" id="PTHR43775:SF37">
    <property type="entry name" value="SI:DKEY-61P9.11"/>
    <property type="match status" value="1"/>
</dbReference>
<dbReference type="InterPro" id="IPR057326">
    <property type="entry name" value="KR_dom"/>
</dbReference>
<evidence type="ECO:0000313" key="13">
    <source>
        <dbReference type="Proteomes" id="UP001139157"/>
    </source>
</evidence>
<dbReference type="Gene3D" id="1.10.1200.10">
    <property type="entry name" value="ACP-like"/>
    <property type="match status" value="2"/>
</dbReference>
<keyword evidence="12" id="KW-0032">Aminotransferase</keyword>
<dbReference type="SUPFAM" id="SSF53901">
    <property type="entry name" value="Thiolase-like"/>
    <property type="match status" value="2"/>
</dbReference>
<dbReference type="EMBL" id="JAMRXG010000010">
    <property type="protein sequence ID" value="MCM6776370.1"/>
    <property type="molecule type" value="Genomic_DNA"/>
</dbReference>
<comment type="cofactor">
    <cofactor evidence="1">
        <name>pyridoxal 5'-phosphate</name>
        <dbReference type="ChEBI" id="CHEBI:597326"/>
    </cofactor>
</comment>
<feature type="region of interest" description="Disordered" evidence="8">
    <location>
        <begin position="1"/>
        <end position="28"/>
    </location>
</feature>
<dbReference type="PROSITE" id="PS00600">
    <property type="entry name" value="AA_TRANSFER_CLASS_3"/>
    <property type="match status" value="1"/>
</dbReference>
<dbReference type="InterPro" id="IPR049551">
    <property type="entry name" value="PKS_DH_C"/>
</dbReference>
<dbReference type="SUPFAM" id="SSF52151">
    <property type="entry name" value="FabD/lysophospholipase-like"/>
    <property type="match status" value="2"/>
</dbReference>
<evidence type="ECO:0000256" key="1">
    <source>
        <dbReference type="ARBA" id="ARBA00001933"/>
    </source>
</evidence>
<dbReference type="SMART" id="SM00826">
    <property type="entry name" value="PKS_DH"/>
    <property type="match status" value="1"/>
</dbReference>
<dbReference type="GO" id="GO:0008483">
    <property type="term" value="F:transaminase activity"/>
    <property type="evidence" value="ECO:0007669"/>
    <property type="project" value="UniProtKB-KW"/>
</dbReference>
<dbReference type="InterPro" id="IPR016035">
    <property type="entry name" value="Acyl_Trfase/lysoPLipase"/>
</dbReference>
<dbReference type="FunFam" id="3.40.640.10:FF:000004">
    <property type="entry name" value="Acetylornithine aminotransferase"/>
    <property type="match status" value="1"/>
</dbReference>
<dbReference type="Proteomes" id="UP001139157">
    <property type="component" value="Unassembled WGS sequence"/>
</dbReference>
<dbReference type="InterPro" id="IPR009081">
    <property type="entry name" value="PP-bd_ACP"/>
</dbReference>
<dbReference type="Gene3D" id="3.40.640.10">
    <property type="entry name" value="Type I PLP-dependent aspartate aminotransferase-like (Major domain)"/>
    <property type="match status" value="1"/>
</dbReference>
<feature type="active site" description="Proton acceptor; for dehydratase activity" evidence="7">
    <location>
        <position position="869"/>
    </location>
</feature>
<dbReference type="GO" id="GO:0031177">
    <property type="term" value="F:phosphopantetheine binding"/>
    <property type="evidence" value="ECO:0007669"/>
    <property type="project" value="InterPro"/>
</dbReference>
<evidence type="ECO:0000256" key="5">
    <source>
        <dbReference type="ARBA" id="ARBA00022898"/>
    </source>
</evidence>
<dbReference type="SMART" id="SM00823">
    <property type="entry name" value="PKS_PP"/>
    <property type="match status" value="2"/>
</dbReference>
<feature type="compositionally biased region" description="Basic and acidic residues" evidence="8">
    <location>
        <begin position="2508"/>
        <end position="2518"/>
    </location>
</feature>
<dbReference type="SMART" id="SM00825">
    <property type="entry name" value="PKS_KS"/>
    <property type="match status" value="2"/>
</dbReference>
<dbReference type="InterPro" id="IPR036736">
    <property type="entry name" value="ACP-like_sf"/>
</dbReference>
<dbReference type="SUPFAM" id="SSF51735">
    <property type="entry name" value="NAD(P)-binding Rossmann-fold domains"/>
    <property type="match status" value="3"/>
</dbReference>
<dbReference type="InterPro" id="IPR016036">
    <property type="entry name" value="Malonyl_transacylase_ACP-bd"/>
</dbReference>
<dbReference type="PROSITE" id="PS52019">
    <property type="entry name" value="PKS_MFAS_DH"/>
    <property type="match status" value="1"/>
</dbReference>
<dbReference type="SUPFAM" id="SSF53383">
    <property type="entry name" value="PLP-dependent transferases"/>
    <property type="match status" value="1"/>
</dbReference>
<dbReference type="InterPro" id="IPR050091">
    <property type="entry name" value="PKS_NRPS_Biosynth_Enz"/>
</dbReference>
<dbReference type="InterPro" id="IPR014043">
    <property type="entry name" value="Acyl_transferase_dom"/>
</dbReference>
<dbReference type="Pfam" id="PF02801">
    <property type="entry name" value="Ketoacyl-synt_C"/>
    <property type="match status" value="2"/>
</dbReference>
<dbReference type="CDD" id="cd00610">
    <property type="entry name" value="OAT_like"/>
    <property type="match status" value="1"/>
</dbReference>
<keyword evidence="4" id="KW-0808">Transferase</keyword>
<dbReference type="Gene3D" id="3.40.47.10">
    <property type="match status" value="2"/>
</dbReference>
<dbReference type="SMART" id="SM00827">
    <property type="entry name" value="PKS_AT"/>
    <property type="match status" value="2"/>
</dbReference>
<dbReference type="InterPro" id="IPR015424">
    <property type="entry name" value="PyrdxlP-dep_Trfase"/>
</dbReference>
<dbReference type="InterPro" id="IPR020807">
    <property type="entry name" value="PKS_DH"/>
</dbReference>
<dbReference type="InterPro" id="IPR020841">
    <property type="entry name" value="PKS_Beta-ketoAc_synthase_dom"/>
</dbReference>
<dbReference type="InterPro" id="IPR020806">
    <property type="entry name" value="PKS_PP-bd"/>
</dbReference>
<dbReference type="InterPro" id="IPR001227">
    <property type="entry name" value="Ac_transferase_dom_sf"/>
</dbReference>
<sequence length="3472" mass="362026">MWQAISAGADSTTEPPSDRWPEQSAGTLPARGGYLDDIESFDNEWFGISVREAEMMDPQQRLALTVAIEALDDAGVAGFGRGTDAAVLMGVSTFDHGAAVLGRPGWTGPYTVTGANLSIVANRLSYVLDLHGPSMVVDSACSASLSAVDLACSLLCDPNIPFVVVGGVNALLLPHTTRSFLDAGFLAADGRCKTFDAAADGYARAEGCVVLVLRRSADAMAAGDRVYAEIVGSSVNSNGRSSALYAPNGSAQQRVITAAWQAAGCPPRSASYFECHGTGTSLGDAIEVSALARVLGADDPGGSSPRAPVVLGSVKSNIGHLEAAAGVAGLAKAALMIHHAALPPSANFVAASPLLRLGERGFRVATGREPMAADPLDRIVGVSSFGFGGTNAHVVVRGMRSHPASRPDRAVTAPPRMVISAADRDLLRATAGDWVRWLDEHPRHDLADAVEISRRVTRDGVRAGVIATDRVQARDALAALAAGAPDPRVIVGPDPSTARRSVAPLFLFPGQGGQFAGMGRELADAFPRFAEAAAEAAEAVRAAGGPEVWNPDHGFALGGTHVVQPALFAFQVASAALLAGFGIHPGAVVGHSLGEVAAAHTAGLLDLTDAAKVAVARGTVLGRLDGTGSMAVLELDVDDAHRRLRRFADRVAVAAVNSPRAVVVSGQSAAVRELVAEVASDGVFAREIAVDFAAHSPAVAARRGELLAAFGALNCATPKVPMLSTTRPGADPDELIVGAEYWADNACDTVQLHAALQQAVAEDCDVVVEIGPHPVLAHAVLESAAEFRSVLALSAKGGESLAAARCLAELDVAGYPVRWPAGPGGFGSPPRRRWRPTRFVSPWRRAGDPAADDRPEREIDCDITLFADHVVAGESVVPAARWMLAVHDHAAGMGMVVQDLVVHERLETEALRSAQVLLRPAAGDRGPRTVNIVLARGTARTTIVTATIAPLGQPVESAEPIAGRGVGDTMSPQELYERLRRSGVDYGPRFRAVRQIACGAGRVVATVDTEDAAKNRFDRVAIIDSCMQPLLGALDPAWVRGRAVVPISVGEIRLGADFHGDLTLDGVVTAVDGDLATARVRAVDATGAQVVTLRDLRLRAVALPGWYPTGALFGEQWIPLSGTAIGHTGAVHVVGAGPNAEAVAAGLAGERAAVHRIPVSLTDGTAPAAASEIPAGSHVVAVLAAPHAAETTDSPVVSELSTAMDTIRTLLADRSAAALVLTLTDAAADTMLGSGLIGMLRTVALEYAAPVGIVRWTGDPAERHAVGSAVRHCMSDAHNEIRVCDGAVTVRRLRPVVADRHPRPDPGIGGCVVVVGGGGGLGTVVIDYLLEQGARQVISLQRSAVAAAADPRIVRISCDARDRADLEAVLGGVRDRYGRITAVVHAAGTLVDAEFSRVTHAMVRELWESKLGIASNLVFATRADPPDIMVVLSSASGTIGSPGQSAYALVNAALDAFARQCARSGRRIVSLALGAVDGVGLAYRRGGAAHLARAGMPALEPAAVRQLLGQAWRCGATDLTAVAYSPTAVSDALGGRVATLLGSSRCMEPRVDAADGPDRDLPAAVHAVVASAVGRDVRAVSRTATFADLGVDSLLAIEIRRRLESALSVRLSTAEIFAHPTVDRLTTALLAKLGPADPEPAIEAPRRTRTRSVAVRGIGLRVPPDIRTVHDFWAHLLDRADSVGRVAVAADGSRALATATAPPAGFGALLDVSGFDHAFFGISATESEQMDPQQRLALETTWEALRDAGIDPVELAGTGTGVFVGAYANDWMLIRATTPESMDAFTGPGSAHSMVANRVSYALDVHGPSMTVDTACSSGATALSAAVHAIRAGQCDTAVVIGVHVVLSDFVDRLTRSVLPFSAARRCRSFDAEADGIVRAEGCIAVVLQGAAATAGAMPPRGHILGVGINHGGRANGLTAPNPVAQQQVLRAALADAGVSAAEVGYIEAHGAGTALGDPIEMMALREVYGGGERDGAIGSLKANFGHAEAAAGLLGLVKALLVADSKIVPAQPNFANLNPDIELSGTGLRIAIEQGTLASSAPLAAVSSFGFGGTNVHVIVAGPDDPRVTADRSQTVTAAPVLPDAPLVLPLAAADFATLEQLRIRYLKSVTDTPAEWLREFCRNAAVRDGDRRARSAWVAHDRAELIDALRRPLPDAAARPPDARPLVFVYSGQGTAWPTMAAGVFDHPAIAPRVADWDAAVRRLCGWSLIDAATSAASGVFESTVTSQICTAAVQLALTALLRQAGAEPDAVIGHSMGEAVAAVAAGVFDASDMFALLADRGRVIDARAGGGAMIAARCTPEQAARWIEDRTDVAIAAVNSPNAVVFTGIRTAIESLSARLRRAGVRTRDLGVGYAFHGPLLADARVRWNPDAEKVSTLPFFSTVTGDRYRQRFDAEYWTRNLREPVRFSDAVRAVRAALGEQVLFLEVGPHSVLAGALTETLGESTASGSTVVSTMIRGRPFPEAMADSMAGLHDAGVSLDWPRIIGSPTRRLPLPSYPWARRASRPETPHDHQAFDASPRTAARPSRRDVAELLCAELNQVLGPHTTVTAATPLWELDIESLHIVRIRARMSARLGIDVRLSVLLSGTTVDAIAEAVLAELPEVAPAQMRDDTTTAAAQTVSERRGFAEHMNSHLARILTALKMDREYVRGAGTVLTDAQGRTCLDFAGAYGALPFGHGPERIWDAVRAVERSGEAIFAQPSVLTAAGTLAERLAAVAPPGLTRVTFVNSGAEAIEAAVKIARSATGRLGVLSTANGFHGKTLGALSATGRDTYQLGFGAPANGFERIRYGDAAALRETLRARPDHFAVFLVEPIQGEGGVIVPPPSYLTEIRAICDEFGVLLALDEVQTGLGRTGRLFAAEHEGVVPDIMTLAKALGGGIVPIGAVLTKPEHITENFALRHTSTFAGNALAARVGIAVLEELTRHDRALVRAAVERGDWLLTELRRLRRRFPALVVDVRGRGLLLGVELTSDVNYAGFQGLLGSVARQENLAMMICSYLLDVEHIRLAPTLFGTTVLRVEPPLTVTAQECERFVLGLERALALAAAGDFDGLLGHLAGRTRDRSAAPVAAPRPARPPLIAPAAGDRRFGFVAHPLDLRRFEDFDPALAGYSHAQRRELLDRLARAGSVLNPVPFVVGSGRIRSATGTSAYGELIGLPYTARDLLDLPRAAALRYVREAIELGVERGAELIGLGAYSSIVTANGVDLGTTTVPITTGNGFTAAASVAAIRSYYRARGRSLADSRVAIIGAGGAIGRAIARQLAPDVGSMVLSGRRGTAAPDGPLGAVAAEIAAVARSGAGMLAAAVRSRGPNVALPEGILRLGDNPAADIAGADIVVAATSAPQPLVAASDFAPHAVVCDVAQPPNVPADVATLRPDVTVFDGGIVRYPPGSDFDLRYGLPPGLTYACMAETMLLALSGDSDPASVGNRLSDKHIRLLGELAAAHGFELAEARMWRSPDLDLVGDHHD</sequence>
<dbReference type="Pfam" id="PF00109">
    <property type="entry name" value="ketoacyl-synt"/>
    <property type="match status" value="2"/>
</dbReference>
<dbReference type="InterPro" id="IPR015422">
    <property type="entry name" value="PyrdxlP-dep_Trfase_small"/>
</dbReference>
<dbReference type="GO" id="GO:0004315">
    <property type="term" value="F:3-oxoacyl-[acyl-carrier-protein] synthase activity"/>
    <property type="evidence" value="ECO:0007669"/>
    <property type="project" value="InterPro"/>
</dbReference>
<name>A0A9X2EBE5_9NOCA</name>
<dbReference type="CDD" id="cd00833">
    <property type="entry name" value="PKS"/>
    <property type="match status" value="2"/>
</dbReference>
<keyword evidence="13" id="KW-1185">Reference proteome</keyword>
<organism evidence="12 13">
    <name type="scientific">Nocardia pulmonis</name>
    <dbReference type="NCBI Taxonomy" id="2951408"/>
    <lineage>
        <taxon>Bacteria</taxon>
        <taxon>Bacillati</taxon>
        <taxon>Actinomycetota</taxon>
        <taxon>Actinomycetes</taxon>
        <taxon>Mycobacteriales</taxon>
        <taxon>Nocardiaceae</taxon>
        <taxon>Nocardia</taxon>
    </lineage>
</organism>
<evidence type="ECO:0000256" key="4">
    <source>
        <dbReference type="ARBA" id="ARBA00022679"/>
    </source>
</evidence>
<dbReference type="GO" id="GO:0071770">
    <property type="term" value="P:DIM/DIP cell wall layer assembly"/>
    <property type="evidence" value="ECO:0007669"/>
    <property type="project" value="TreeGrafter"/>
</dbReference>
<evidence type="ECO:0000256" key="7">
    <source>
        <dbReference type="PROSITE-ProRule" id="PRU01363"/>
    </source>
</evidence>
<gene>
    <name evidence="12" type="ORF">NDR86_23060</name>
</gene>
<feature type="region of interest" description="Disordered" evidence="8">
    <location>
        <begin position="2506"/>
        <end position="2530"/>
    </location>
</feature>
<dbReference type="InterPro" id="IPR015421">
    <property type="entry name" value="PyrdxlP-dep_Trfase_major"/>
</dbReference>
<feature type="region of interest" description="N-terminal hotdog fold" evidence="7">
    <location>
        <begin position="837"/>
        <end position="955"/>
    </location>
</feature>
<dbReference type="InterPro" id="IPR049704">
    <property type="entry name" value="Aminotrans_3_PPA_site"/>
</dbReference>
<dbReference type="InterPro" id="IPR013968">
    <property type="entry name" value="PKS_KR"/>
</dbReference>